<dbReference type="GeneID" id="92090826"/>
<sequence length="119" mass="13280">MSRPAPAEPIPLEVGAAATASRERSRMDSYNTAPGVVYTYQVHVIRVKRHETETTELFSHRTAFLTGEGEDEEDEEPQEMECVGVSADVMGNDMELVVTFDEHSIGNDQETCIVFKEDN</sequence>
<reference evidence="2 3" key="1">
    <citation type="submission" date="2023-01" db="EMBL/GenBank/DDBJ databases">
        <title>Analysis of 21 Apiospora genomes using comparative genomics revels a genus with tremendous synthesis potential of carbohydrate active enzymes and secondary metabolites.</title>
        <authorList>
            <person name="Sorensen T."/>
        </authorList>
    </citation>
    <scope>NUCLEOTIDE SEQUENCE [LARGE SCALE GENOMIC DNA]</scope>
    <source>
        <strain evidence="2 3">CBS 135458</strain>
    </source>
</reference>
<dbReference type="EMBL" id="JAQQWL010000006">
    <property type="protein sequence ID" value="KAK8069738.1"/>
    <property type="molecule type" value="Genomic_DNA"/>
</dbReference>
<organism evidence="2 3">
    <name type="scientific">Apiospora phragmitis</name>
    <dbReference type="NCBI Taxonomy" id="2905665"/>
    <lineage>
        <taxon>Eukaryota</taxon>
        <taxon>Fungi</taxon>
        <taxon>Dikarya</taxon>
        <taxon>Ascomycota</taxon>
        <taxon>Pezizomycotina</taxon>
        <taxon>Sordariomycetes</taxon>
        <taxon>Xylariomycetidae</taxon>
        <taxon>Amphisphaeriales</taxon>
        <taxon>Apiosporaceae</taxon>
        <taxon>Apiospora</taxon>
    </lineage>
</organism>
<protein>
    <submittedName>
        <fullName evidence="2">Uncharacterized protein</fullName>
    </submittedName>
</protein>
<dbReference type="Proteomes" id="UP001480595">
    <property type="component" value="Unassembled WGS sequence"/>
</dbReference>
<name>A0ABR1VIL8_9PEZI</name>
<gene>
    <name evidence="2" type="ORF">PG994_006354</name>
</gene>
<evidence type="ECO:0000313" key="2">
    <source>
        <dbReference type="EMBL" id="KAK8069738.1"/>
    </source>
</evidence>
<evidence type="ECO:0000256" key="1">
    <source>
        <dbReference type="SAM" id="MobiDB-lite"/>
    </source>
</evidence>
<proteinExistence type="predicted"/>
<evidence type="ECO:0000313" key="3">
    <source>
        <dbReference type="Proteomes" id="UP001480595"/>
    </source>
</evidence>
<dbReference type="RefSeq" id="XP_066717032.1">
    <property type="nucleotide sequence ID" value="XM_066857763.1"/>
</dbReference>
<feature type="region of interest" description="Disordered" evidence="1">
    <location>
        <begin position="1"/>
        <end position="28"/>
    </location>
</feature>
<keyword evidence="3" id="KW-1185">Reference proteome</keyword>
<comment type="caution">
    <text evidence="2">The sequence shown here is derived from an EMBL/GenBank/DDBJ whole genome shotgun (WGS) entry which is preliminary data.</text>
</comment>
<accession>A0ABR1VIL8</accession>